<dbReference type="AlphaFoldDB" id="A0A3B6RC46"/>
<dbReference type="Gramene" id="TraesCS7A02G067500.2">
    <property type="protein sequence ID" value="TraesCS7A02G067500.2"/>
    <property type="gene ID" value="TraesCS7A02G067500"/>
</dbReference>
<evidence type="ECO:0000259" key="3">
    <source>
        <dbReference type="PROSITE" id="PS50821"/>
    </source>
</evidence>
<name>A0A3B6RC46_WHEAT</name>
<dbReference type="Proteomes" id="UP000019116">
    <property type="component" value="Chromosome 7A"/>
</dbReference>
<dbReference type="CDD" id="cd02846">
    <property type="entry name" value="PAZ_argonaute_like"/>
    <property type="match status" value="1"/>
</dbReference>
<reference evidence="5" key="2">
    <citation type="submission" date="2018-10" db="UniProtKB">
        <authorList>
            <consortium name="EnsemblPlants"/>
        </authorList>
    </citation>
    <scope>IDENTIFICATION</scope>
</reference>
<dbReference type="GO" id="GO:0004521">
    <property type="term" value="F:RNA endonuclease activity"/>
    <property type="evidence" value="ECO:0000318"/>
    <property type="project" value="GO_Central"/>
</dbReference>
<gene>
    <name evidence="5" type="primary">LOC123154103</name>
</gene>
<dbReference type="EnsemblPlants" id="TraesCS7A02G067500.2">
    <property type="protein sequence ID" value="TraesCS7A02G067500.2"/>
    <property type="gene ID" value="TraesCS7A02G067500"/>
</dbReference>
<dbReference type="PROSITE" id="PS50821">
    <property type="entry name" value="PAZ"/>
    <property type="match status" value="1"/>
</dbReference>
<evidence type="ECO:0000259" key="4">
    <source>
        <dbReference type="PROSITE" id="PS50822"/>
    </source>
</evidence>
<dbReference type="Gene3D" id="3.40.50.2300">
    <property type="match status" value="1"/>
</dbReference>
<dbReference type="InterPro" id="IPR012337">
    <property type="entry name" value="RNaseH-like_sf"/>
</dbReference>
<dbReference type="OrthoDB" id="10252740at2759"/>
<dbReference type="InterPro" id="IPR003165">
    <property type="entry name" value="Piwi"/>
</dbReference>
<dbReference type="GO" id="GO:0005737">
    <property type="term" value="C:cytoplasm"/>
    <property type="evidence" value="ECO:0000318"/>
    <property type="project" value="GO_Central"/>
</dbReference>
<dbReference type="KEGG" id="taes:123154103"/>
<dbReference type="GO" id="GO:0031047">
    <property type="term" value="P:regulatory ncRNA-mediated gene silencing"/>
    <property type="evidence" value="ECO:0000318"/>
    <property type="project" value="GO_Central"/>
</dbReference>
<dbReference type="SMR" id="A0A3B6RC46"/>
<dbReference type="RefSeq" id="XP_044428829.1">
    <property type="nucleotide sequence ID" value="XM_044572894.1"/>
</dbReference>
<evidence type="ECO:0000313" key="6">
    <source>
        <dbReference type="Proteomes" id="UP000019116"/>
    </source>
</evidence>
<dbReference type="SMART" id="SM00949">
    <property type="entry name" value="PAZ"/>
    <property type="match status" value="1"/>
</dbReference>
<dbReference type="GO" id="GO:0005634">
    <property type="term" value="C:nucleus"/>
    <property type="evidence" value="ECO:0000318"/>
    <property type="project" value="GO_Central"/>
</dbReference>
<keyword evidence="2" id="KW-0943">RNA-mediated gene silencing</keyword>
<dbReference type="PROSITE" id="PS50822">
    <property type="entry name" value="PIWI"/>
    <property type="match status" value="1"/>
</dbReference>
<dbReference type="SMART" id="SM00950">
    <property type="entry name" value="Piwi"/>
    <property type="match status" value="1"/>
</dbReference>
<dbReference type="InterPro" id="IPR045246">
    <property type="entry name" value="Piwi_ago-like"/>
</dbReference>
<proteinExistence type="inferred from homology"/>
<dbReference type="SUPFAM" id="SSF101690">
    <property type="entry name" value="PAZ domain"/>
    <property type="match status" value="1"/>
</dbReference>
<dbReference type="InterPro" id="IPR036397">
    <property type="entry name" value="RNaseH_sf"/>
</dbReference>
<dbReference type="GeneID" id="123154103"/>
<dbReference type="FunFam" id="3.40.50.2300:FF:000110">
    <property type="entry name" value="Argonaute 10"/>
    <property type="match status" value="1"/>
</dbReference>
<accession>A0A3B6RC46</accession>
<dbReference type="Pfam" id="PF02170">
    <property type="entry name" value="PAZ"/>
    <property type="match status" value="1"/>
</dbReference>
<evidence type="ECO:0000256" key="2">
    <source>
        <dbReference type="ARBA" id="ARBA00023158"/>
    </source>
</evidence>
<dbReference type="Gramene" id="TraesCS7A03G0152100.2">
    <property type="protein sequence ID" value="TraesCS7A03G0152100.2.CDS"/>
    <property type="gene ID" value="TraesCS7A03G0152100"/>
</dbReference>
<protein>
    <submittedName>
        <fullName evidence="5">Uncharacterized protein</fullName>
    </submittedName>
</protein>
<dbReference type="GO" id="GO:0003723">
    <property type="term" value="F:RNA binding"/>
    <property type="evidence" value="ECO:0000318"/>
    <property type="project" value="GO_Central"/>
</dbReference>
<dbReference type="SUPFAM" id="SSF53098">
    <property type="entry name" value="Ribonuclease H-like"/>
    <property type="match status" value="1"/>
</dbReference>
<comment type="similarity">
    <text evidence="1">Belongs to the argonaute family. Ago subfamily.</text>
</comment>
<dbReference type="Gene3D" id="3.30.420.10">
    <property type="entry name" value="Ribonuclease H-like superfamily/Ribonuclease H"/>
    <property type="match status" value="1"/>
</dbReference>
<dbReference type="InterPro" id="IPR032474">
    <property type="entry name" value="Argonaute_N"/>
</dbReference>
<reference evidence="5" key="1">
    <citation type="submission" date="2018-08" db="EMBL/GenBank/DDBJ databases">
        <authorList>
            <person name="Rossello M."/>
        </authorList>
    </citation>
    <scope>NUCLEOTIDE SEQUENCE [LARGE SCALE GENOMIC DNA]</scope>
    <source>
        <strain evidence="5">cv. Chinese Spring</strain>
    </source>
</reference>
<dbReference type="Gramene" id="TraesJUL7A03G03856650.2">
    <property type="protein sequence ID" value="TraesJUL7A03G03856650.2"/>
    <property type="gene ID" value="TraesJUL7A03G03856650"/>
</dbReference>
<organism evidence="5">
    <name type="scientific">Triticum aestivum</name>
    <name type="common">Wheat</name>
    <dbReference type="NCBI Taxonomy" id="4565"/>
    <lineage>
        <taxon>Eukaryota</taxon>
        <taxon>Viridiplantae</taxon>
        <taxon>Streptophyta</taxon>
        <taxon>Embryophyta</taxon>
        <taxon>Tracheophyta</taxon>
        <taxon>Spermatophyta</taxon>
        <taxon>Magnoliopsida</taxon>
        <taxon>Liliopsida</taxon>
        <taxon>Poales</taxon>
        <taxon>Poaceae</taxon>
        <taxon>BOP clade</taxon>
        <taxon>Pooideae</taxon>
        <taxon>Triticodae</taxon>
        <taxon>Triticeae</taxon>
        <taxon>Triticinae</taxon>
        <taxon>Triticum</taxon>
    </lineage>
</organism>
<evidence type="ECO:0000313" key="5">
    <source>
        <dbReference type="EnsemblPlants" id="TraesCS7A02G067500.2"/>
    </source>
</evidence>
<dbReference type="Pfam" id="PF02171">
    <property type="entry name" value="Piwi"/>
    <property type="match status" value="1"/>
</dbReference>
<dbReference type="Pfam" id="PF16486">
    <property type="entry name" value="ArgoN"/>
    <property type="match status" value="1"/>
</dbReference>
<dbReference type="InterPro" id="IPR036085">
    <property type="entry name" value="PAZ_dom_sf"/>
</dbReference>
<sequence length="854" mass="96165">MNDSNMIKRAERPGFCLIGSKVVVLVNRYITYFCPETIINMYKFSVTPETKSKAIKGALVEELTKTSLGNKVIAFDGMHIYTITLFPSEYEKEYVIELNEGASEDASRSVSYSVTIHLAKSLKMQELKDYYNGEQSYVSQDILHAINVVLRALSSSCLNAPRAMFSIKFGPIIDIKEGLELWQGCYKGVCLSHYGLDLTIDTTVAPFYKSISMVKFVGEFLGRTDFNRAFSHKEYAKIERALKGVQVETIHHTDRTMKYRIKGLSVVPLKELMFSVDDDGIMTTVVDYYQSRYNCKLEYIHWPSLQCGVSGRQIYLPMEVCKLVQGQRYRQKLSTTQAAKLLKITCKRPQNRLNGILKAARGNFDVEELTEGEFSASGFPKVLYGSVLSAPLLKYGNEEIFMPIGGQWNMANKKIIDGGKVERWACLNFSKVPALEVDNFCSELINMCNKIGMVFEGKPLAVQQSSNFMDIQSALESLLSYISELFTDEGNCQRLQLLIVVLPEEKGHYGTIKRICETQLGIVSQCCLPKYVKAKVNVEYLENVALKINVKAGGRNAILQEGLPFLSDIPTIIFGADVSHPPPGVYSSSVSAVVASMDWPEVATYRCVISAQQPKQEIITNLFQVTQDSNGCVKTDSMIKELLLNFYQKNRRKPERIIFYRDGVSESQFSPVLLHEVDAIRKACISLDEHYVPPITFLVVQKRHQTRLFPMPTTRKPEPKGIRKPEPKGILPGTVVDYGICDPCGFDFYLTSHASEGSCRPTHYHVLFDENRFTAGALQSITYNLCYTYARCTRSVSIVPPVYYAHLAASRGRSYQGNFGDGSSIRETTPGDELPEFLQVPKIHENVSEVMFYC</sequence>
<dbReference type="STRING" id="4565.A0A3B6RC46"/>
<feature type="domain" description="PAZ" evidence="3">
    <location>
        <begin position="212"/>
        <end position="325"/>
    </location>
</feature>
<dbReference type="Gene3D" id="2.170.260.10">
    <property type="entry name" value="paz domain"/>
    <property type="match status" value="1"/>
</dbReference>
<dbReference type="PANTHER" id="PTHR22891">
    <property type="entry name" value="EUKARYOTIC TRANSLATION INITIATION FACTOR 2C"/>
    <property type="match status" value="1"/>
</dbReference>
<feature type="domain" description="Piwi" evidence="4">
    <location>
        <begin position="497"/>
        <end position="809"/>
    </location>
</feature>
<dbReference type="InterPro" id="IPR003100">
    <property type="entry name" value="PAZ_dom"/>
</dbReference>
<evidence type="ECO:0000256" key="1">
    <source>
        <dbReference type="ARBA" id="ARBA00008201"/>
    </source>
</evidence>
<dbReference type="InterPro" id="IPR032473">
    <property type="entry name" value="Argonaute_Mid_dom"/>
</dbReference>
<keyword evidence="6" id="KW-1185">Reference proteome</keyword>
<dbReference type="CDD" id="cd04657">
    <property type="entry name" value="Piwi_ago-like"/>
    <property type="match status" value="1"/>
</dbReference>
<dbReference type="Pfam" id="PF16487">
    <property type="entry name" value="ArgoMid"/>
    <property type="match status" value="1"/>
</dbReference>